<organism evidence="18 19">
    <name type="scientific">Aquisalibacillus elongatus</name>
    <dbReference type="NCBI Taxonomy" id="485577"/>
    <lineage>
        <taxon>Bacteria</taxon>
        <taxon>Bacillati</taxon>
        <taxon>Bacillota</taxon>
        <taxon>Bacilli</taxon>
        <taxon>Bacillales</taxon>
        <taxon>Bacillaceae</taxon>
        <taxon>Aquisalibacillus</taxon>
    </lineage>
</organism>
<evidence type="ECO:0000256" key="2">
    <source>
        <dbReference type="ARBA" id="ARBA00001946"/>
    </source>
</evidence>
<evidence type="ECO:0000256" key="4">
    <source>
        <dbReference type="ARBA" id="ARBA00004496"/>
    </source>
</evidence>
<evidence type="ECO:0000256" key="15">
    <source>
        <dbReference type="PROSITE-ProRule" id="PRU01319"/>
    </source>
</evidence>
<dbReference type="EMBL" id="RKRF01000007">
    <property type="protein sequence ID" value="RPF56012.1"/>
    <property type="molecule type" value="Genomic_DNA"/>
</dbReference>
<keyword evidence="9 14" id="KW-0540">Nuclease</keyword>
<evidence type="ECO:0000256" key="11">
    <source>
        <dbReference type="ARBA" id="ARBA00022759"/>
    </source>
</evidence>
<comment type="cofactor">
    <cofactor evidence="2">
        <name>Mg(2+)</name>
        <dbReference type="ChEBI" id="CHEBI:18420"/>
    </cofactor>
</comment>
<dbReference type="GO" id="GO:0043137">
    <property type="term" value="P:DNA replication, removal of RNA primer"/>
    <property type="evidence" value="ECO:0007669"/>
    <property type="project" value="TreeGrafter"/>
</dbReference>
<dbReference type="GO" id="GO:0032299">
    <property type="term" value="C:ribonuclease H2 complex"/>
    <property type="evidence" value="ECO:0007669"/>
    <property type="project" value="TreeGrafter"/>
</dbReference>
<dbReference type="InterPro" id="IPR022898">
    <property type="entry name" value="RNase_HII"/>
</dbReference>
<dbReference type="PANTHER" id="PTHR10954">
    <property type="entry name" value="RIBONUCLEASE H2 SUBUNIT A"/>
    <property type="match status" value="1"/>
</dbReference>
<dbReference type="InterPro" id="IPR024567">
    <property type="entry name" value="RNase_HII/HIII_dom"/>
</dbReference>
<keyword evidence="12 14" id="KW-0378">Hydrolase</keyword>
<evidence type="ECO:0000256" key="8">
    <source>
        <dbReference type="ARBA" id="ARBA00022490"/>
    </source>
</evidence>
<feature type="binding site" evidence="14 15">
    <location>
        <position position="170"/>
    </location>
    <ligand>
        <name>a divalent metal cation</name>
        <dbReference type="ChEBI" id="CHEBI:60240"/>
    </ligand>
</feature>
<evidence type="ECO:0000256" key="10">
    <source>
        <dbReference type="ARBA" id="ARBA00022723"/>
    </source>
</evidence>
<keyword evidence="11 14" id="KW-0255">Endonuclease</keyword>
<evidence type="ECO:0000313" key="18">
    <source>
        <dbReference type="EMBL" id="RPF56012.1"/>
    </source>
</evidence>
<evidence type="ECO:0000256" key="6">
    <source>
        <dbReference type="ARBA" id="ARBA00012180"/>
    </source>
</evidence>
<keyword evidence="19" id="KW-1185">Reference proteome</keyword>
<dbReference type="PANTHER" id="PTHR10954:SF18">
    <property type="entry name" value="RIBONUCLEASE HII"/>
    <property type="match status" value="1"/>
</dbReference>
<evidence type="ECO:0000256" key="9">
    <source>
        <dbReference type="ARBA" id="ARBA00022722"/>
    </source>
</evidence>
<dbReference type="InterPro" id="IPR012337">
    <property type="entry name" value="RNaseH-like_sf"/>
</dbReference>
<comment type="caution">
    <text evidence="18">The sequence shown here is derived from an EMBL/GenBank/DDBJ whole genome shotgun (WGS) entry which is preliminary data.</text>
</comment>
<evidence type="ECO:0000256" key="5">
    <source>
        <dbReference type="ARBA" id="ARBA00007383"/>
    </source>
</evidence>
<keyword evidence="8 14" id="KW-0963">Cytoplasm</keyword>
<protein>
    <recommendedName>
        <fullName evidence="7 14">Ribonuclease HII</fullName>
        <shortName evidence="14">RNase HII</shortName>
        <ecNumber evidence="6 14">3.1.26.4</ecNumber>
    </recommendedName>
</protein>
<evidence type="ECO:0000256" key="1">
    <source>
        <dbReference type="ARBA" id="ARBA00000077"/>
    </source>
</evidence>
<reference evidence="18 19" key="1">
    <citation type="submission" date="2018-11" db="EMBL/GenBank/DDBJ databases">
        <title>Genomic Encyclopedia of Type Strains, Phase IV (KMG-IV): sequencing the most valuable type-strain genomes for metagenomic binning, comparative biology and taxonomic classification.</title>
        <authorList>
            <person name="Goeker M."/>
        </authorList>
    </citation>
    <scope>NUCLEOTIDE SEQUENCE [LARGE SCALE GENOMIC DNA]</scope>
    <source>
        <strain evidence="18 19">DSM 18090</strain>
    </source>
</reference>
<evidence type="ECO:0000256" key="16">
    <source>
        <dbReference type="RuleBase" id="RU003515"/>
    </source>
</evidence>
<dbReference type="Gene3D" id="3.30.420.10">
    <property type="entry name" value="Ribonuclease H-like superfamily/Ribonuclease H"/>
    <property type="match status" value="1"/>
</dbReference>
<evidence type="ECO:0000256" key="13">
    <source>
        <dbReference type="ARBA" id="ARBA00023211"/>
    </source>
</evidence>
<dbReference type="NCBIfam" id="NF000594">
    <property type="entry name" value="PRK00015.1-1"/>
    <property type="match status" value="1"/>
</dbReference>
<dbReference type="HAMAP" id="MF_00052_B">
    <property type="entry name" value="RNase_HII_B"/>
    <property type="match status" value="1"/>
</dbReference>
<dbReference type="PROSITE" id="PS51975">
    <property type="entry name" value="RNASE_H_2"/>
    <property type="match status" value="1"/>
</dbReference>
<evidence type="ECO:0000256" key="12">
    <source>
        <dbReference type="ARBA" id="ARBA00022801"/>
    </source>
</evidence>
<name>A0A3N5C8X2_9BACI</name>
<comment type="cofactor">
    <cofactor evidence="14 15">
        <name>Mn(2+)</name>
        <dbReference type="ChEBI" id="CHEBI:29035"/>
    </cofactor>
    <cofactor evidence="14 15">
        <name>Mg(2+)</name>
        <dbReference type="ChEBI" id="CHEBI:18420"/>
    </cofactor>
    <text evidence="14 15">Manganese or magnesium. Binds 1 divalent metal ion per monomer in the absence of substrate. May bind a second metal ion after substrate binding.</text>
</comment>
<gene>
    <name evidence="14" type="primary">rnhB</name>
    <name evidence="18" type="ORF">EDC24_0899</name>
</gene>
<keyword evidence="10 14" id="KW-0479">Metal-binding</keyword>
<feature type="domain" description="RNase H type-2" evidence="17">
    <location>
        <begin position="72"/>
        <end position="256"/>
    </location>
</feature>
<dbReference type="NCBIfam" id="NF000595">
    <property type="entry name" value="PRK00015.1-3"/>
    <property type="match status" value="1"/>
</dbReference>
<dbReference type="GO" id="GO:0030145">
    <property type="term" value="F:manganese ion binding"/>
    <property type="evidence" value="ECO:0007669"/>
    <property type="project" value="UniProtKB-UniRule"/>
</dbReference>
<comment type="subcellular location">
    <subcellularLocation>
        <location evidence="4 14">Cytoplasm</location>
    </subcellularLocation>
</comment>
<dbReference type="GO" id="GO:0006298">
    <property type="term" value="P:mismatch repair"/>
    <property type="evidence" value="ECO:0007669"/>
    <property type="project" value="TreeGrafter"/>
</dbReference>
<dbReference type="InterPro" id="IPR001352">
    <property type="entry name" value="RNase_HII/HIII"/>
</dbReference>
<sequence>MSQKETVTVIKERLQKGEFTNGWFEQLKQDSRKGVQQLINRFEKQKQKEQEVHDDFLRMSQIEQQLYNNGYQYIAGVDEVGRGPLAGPVVTASVILPKDIYLPGLNDSKKLSLEQREYFYNRIKENAIAIGVGQADAQEIDYLNIYQATKLAMKRSIDGMAKQPDYLLIDAMRLDQVDVEQQSIVKGDSKSISIAAASVVAKVERDRLMEEIAKDYPMYQFESNVGYGTKAHLDSLKEYGPTPYHRRSFQPVRQYT</sequence>
<evidence type="ECO:0000256" key="3">
    <source>
        <dbReference type="ARBA" id="ARBA00004065"/>
    </source>
</evidence>
<dbReference type="SUPFAM" id="SSF53098">
    <property type="entry name" value="Ribonuclease H-like"/>
    <property type="match status" value="1"/>
</dbReference>
<dbReference type="OrthoDB" id="9803420at2"/>
<dbReference type="GO" id="GO:0004523">
    <property type="term" value="F:RNA-DNA hybrid ribonuclease activity"/>
    <property type="evidence" value="ECO:0007669"/>
    <property type="project" value="UniProtKB-UniRule"/>
</dbReference>
<dbReference type="Pfam" id="PF01351">
    <property type="entry name" value="RNase_HII"/>
    <property type="match status" value="1"/>
</dbReference>
<dbReference type="CDD" id="cd07182">
    <property type="entry name" value="RNase_HII_bacteria_HII_like"/>
    <property type="match status" value="1"/>
</dbReference>
<evidence type="ECO:0000259" key="17">
    <source>
        <dbReference type="PROSITE" id="PS51975"/>
    </source>
</evidence>
<feature type="binding site" evidence="14 15">
    <location>
        <position position="78"/>
    </location>
    <ligand>
        <name>a divalent metal cation</name>
        <dbReference type="ChEBI" id="CHEBI:60240"/>
    </ligand>
</feature>
<accession>A0A3N5C8X2</accession>
<evidence type="ECO:0000256" key="7">
    <source>
        <dbReference type="ARBA" id="ARBA00019179"/>
    </source>
</evidence>
<dbReference type="GO" id="GO:0005737">
    <property type="term" value="C:cytoplasm"/>
    <property type="evidence" value="ECO:0007669"/>
    <property type="project" value="UniProtKB-SubCell"/>
</dbReference>
<evidence type="ECO:0000256" key="14">
    <source>
        <dbReference type="HAMAP-Rule" id="MF_00052"/>
    </source>
</evidence>
<keyword evidence="13 14" id="KW-0464">Manganese</keyword>
<dbReference type="RefSeq" id="WP_124220069.1">
    <property type="nucleotide sequence ID" value="NZ_RKRF01000007.1"/>
</dbReference>
<comment type="catalytic activity">
    <reaction evidence="1 14 15 16">
        <text>Endonucleolytic cleavage to 5'-phosphomonoester.</text>
        <dbReference type="EC" id="3.1.26.4"/>
    </reaction>
</comment>
<dbReference type="GO" id="GO:0003723">
    <property type="term" value="F:RNA binding"/>
    <property type="evidence" value="ECO:0007669"/>
    <property type="project" value="UniProtKB-UniRule"/>
</dbReference>
<feature type="binding site" evidence="14 15">
    <location>
        <position position="79"/>
    </location>
    <ligand>
        <name>a divalent metal cation</name>
        <dbReference type="ChEBI" id="CHEBI:60240"/>
    </ligand>
</feature>
<comment type="function">
    <text evidence="3 14 16">Endonuclease that specifically degrades the RNA of RNA-DNA hybrids.</text>
</comment>
<dbReference type="EC" id="3.1.26.4" evidence="6 14"/>
<dbReference type="Proteomes" id="UP000276443">
    <property type="component" value="Unassembled WGS sequence"/>
</dbReference>
<evidence type="ECO:0000313" key="19">
    <source>
        <dbReference type="Proteomes" id="UP000276443"/>
    </source>
</evidence>
<proteinExistence type="inferred from homology"/>
<comment type="similarity">
    <text evidence="5 14 16">Belongs to the RNase HII family.</text>
</comment>
<dbReference type="FunFam" id="3.30.420.10:FF:000006">
    <property type="entry name" value="Ribonuclease HII"/>
    <property type="match status" value="1"/>
</dbReference>
<dbReference type="AlphaFoldDB" id="A0A3N5C8X2"/>
<dbReference type="InterPro" id="IPR036397">
    <property type="entry name" value="RNaseH_sf"/>
</dbReference>